<evidence type="ECO:0008006" key="8">
    <source>
        <dbReference type="Google" id="ProtNLM"/>
    </source>
</evidence>
<evidence type="ECO:0000313" key="7">
    <source>
        <dbReference type="Proteomes" id="UP000198518"/>
    </source>
</evidence>
<dbReference type="Gene3D" id="4.10.1080.10">
    <property type="entry name" value="TSP type-3 repeat"/>
    <property type="match status" value="1"/>
</dbReference>
<dbReference type="InterPro" id="IPR028974">
    <property type="entry name" value="TSP_type-3_rpt"/>
</dbReference>
<keyword evidence="2" id="KW-0964">Secreted</keyword>
<evidence type="ECO:0000256" key="1">
    <source>
        <dbReference type="ARBA" id="ARBA00004613"/>
    </source>
</evidence>
<dbReference type="PROSITE" id="PS00018">
    <property type="entry name" value="EF_HAND_1"/>
    <property type="match status" value="1"/>
</dbReference>
<keyword evidence="3" id="KW-0732">Signal</keyword>
<dbReference type="PANTHER" id="PTHR37467:SF1">
    <property type="entry name" value="EXPORTED CALCIUM-BINDING GLYCOPROTEIN"/>
    <property type="match status" value="1"/>
</dbReference>
<evidence type="ECO:0000256" key="4">
    <source>
        <dbReference type="ARBA" id="ARBA00022837"/>
    </source>
</evidence>
<gene>
    <name evidence="6" type="ORF">SAMN04487945_0178</name>
</gene>
<dbReference type="STRING" id="355548.SAMN04487945_0178"/>
<protein>
    <recommendedName>
        <fullName evidence="8">EF hand</fullName>
    </recommendedName>
</protein>
<evidence type="ECO:0000256" key="3">
    <source>
        <dbReference type="ARBA" id="ARBA00022729"/>
    </source>
</evidence>
<dbReference type="InterPro" id="IPR059100">
    <property type="entry name" value="TSP3_bac"/>
</dbReference>
<dbReference type="AlphaFoldDB" id="A0A1I0MLA2"/>
<organism evidence="6 7">
    <name type="scientific">Halobacterium jilantaiense</name>
    <dbReference type="NCBI Taxonomy" id="355548"/>
    <lineage>
        <taxon>Archaea</taxon>
        <taxon>Methanobacteriati</taxon>
        <taxon>Methanobacteriota</taxon>
        <taxon>Stenosarchaea group</taxon>
        <taxon>Halobacteria</taxon>
        <taxon>Halobacteriales</taxon>
        <taxon>Halobacteriaceae</taxon>
        <taxon>Halobacterium</taxon>
    </lineage>
</organism>
<reference evidence="6 7" key="1">
    <citation type="submission" date="2016-10" db="EMBL/GenBank/DDBJ databases">
        <authorList>
            <person name="de Groot N.N."/>
        </authorList>
    </citation>
    <scope>NUCLEOTIDE SEQUENCE [LARGE SCALE GENOMIC DNA]</scope>
    <source>
        <strain evidence="6 7">CGMCC 1.5337</strain>
    </source>
</reference>
<evidence type="ECO:0000256" key="2">
    <source>
        <dbReference type="ARBA" id="ARBA00022525"/>
    </source>
</evidence>
<evidence type="ECO:0000313" key="6">
    <source>
        <dbReference type="EMBL" id="SEV89251.1"/>
    </source>
</evidence>
<accession>A0A1I0MLA2</accession>
<sequence length="394" mass="41745">MFKYATDRIRVVFRSRRRVVTVVVALVVAGLAVGGVPAAVGDDADSGVVDVAVTGAGAATVEDDQQFVWQDRQTDVVATVVDFVEQSDSRYDTYWVRLTRDADREYQPRTDDSIAVEKVTLRELEKRNVTLSVPPSELSRGVHELHVSMYEPSTGANARVNETTLSVRVARESGDLDRDGLRNVDEVDEGTELLTADTDEDGLVDGLEVRVFGSDPTAVDTDDDGVRDAHEVQNASAPGLVDTDGDGLVDLEEILDRTSPSAADADLDGLPDPVERELGTDSQERDTDGDGLADPVEVAVYGTNATVVDSDGDGLADGEEVERFGTDPTDADTDGDGTPDGHEVLAGTDPAEAPTDNEDDTEADSESLFGALTPLQELGAVLARVVTGLVGGGL</sequence>
<dbReference type="GO" id="GO:0005509">
    <property type="term" value="F:calcium ion binding"/>
    <property type="evidence" value="ECO:0007669"/>
    <property type="project" value="InterPro"/>
</dbReference>
<dbReference type="SUPFAM" id="SSF103647">
    <property type="entry name" value="TSP type-3 repeat"/>
    <property type="match status" value="2"/>
</dbReference>
<feature type="compositionally biased region" description="Basic and acidic residues" evidence="5">
    <location>
        <begin position="273"/>
        <end position="288"/>
    </location>
</feature>
<dbReference type="InterPro" id="IPR018247">
    <property type="entry name" value="EF_Hand_1_Ca_BS"/>
</dbReference>
<feature type="compositionally biased region" description="Acidic residues" evidence="5">
    <location>
        <begin position="355"/>
        <end position="364"/>
    </location>
</feature>
<name>A0A1I0MLA2_9EURY</name>
<dbReference type="Pfam" id="PF18884">
    <property type="entry name" value="TSP3_bac"/>
    <property type="match status" value="4"/>
</dbReference>
<dbReference type="PANTHER" id="PTHR37467">
    <property type="entry name" value="EXPORTED CALCIUM-BINDING GLYCOPROTEIN-RELATED"/>
    <property type="match status" value="1"/>
</dbReference>
<dbReference type="InterPro" id="IPR053180">
    <property type="entry name" value="Ca-binding_acidic-repeat"/>
</dbReference>
<comment type="subcellular location">
    <subcellularLocation>
        <location evidence="1">Secreted</location>
    </subcellularLocation>
</comment>
<dbReference type="Proteomes" id="UP000198518">
    <property type="component" value="Unassembled WGS sequence"/>
</dbReference>
<feature type="region of interest" description="Disordered" evidence="5">
    <location>
        <begin position="257"/>
        <end position="364"/>
    </location>
</feature>
<keyword evidence="7" id="KW-1185">Reference proteome</keyword>
<feature type="compositionally biased region" description="Low complexity" evidence="5">
    <location>
        <begin position="259"/>
        <end position="272"/>
    </location>
</feature>
<feature type="compositionally biased region" description="Acidic residues" evidence="5">
    <location>
        <begin position="310"/>
        <end position="320"/>
    </location>
</feature>
<dbReference type="EMBL" id="FOJA01000001">
    <property type="protein sequence ID" value="SEV89251.1"/>
    <property type="molecule type" value="Genomic_DNA"/>
</dbReference>
<evidence type="ECO:0000256" key="5">
    <source>
        <dbReference type="SAM" id="MobiDB-lite"/>
    </source>
</evidence>
<proteinExistence type="predicted"/>
<keyword evidence="4" id="KW-0106">Calcium</keyword>